<dbReference type="EMBL" id="JAUYVU010000005">
    <property type="protein sequence ID" value="MDP2541393.1"/>
    <property type="molecule type" value="Genomic_DNA"/>
</dbReference>
<feature type="transmembrane region" description="Helical" evidence="1">
    <location>
        <begin position="66"/>
        <end position="92"/>
    </location>
</feature>
<comment type="caution">
    <text evidence="3">The sequence shown here is derived from an EMBL/GenBank/DDBJ whole genome shotgun (WGS) entry which is preliminary data.</text>
</comment>
<organism evidence="3 4">
    <name type="scientific">Tenacibaculum discolor</name>
    <dbReference type="NCBI Taxonomy" id="361581"/>
    <lineage>
        <taxon>Bacteria</taxon>
        <taxon>Pseudomonadati</taxon>
        <taxon>Bacteroidota</taxon>
        <taxon>Flavobacteriia</taxon>
        <taxon>Flavobacteriales</taxon>
        <taxon>Flavobacteriaceae</taxon>
        <taxon>Tenacibaculum</taxon>
    </lineage>
</organism>
<reference evidence="2 5" key="3">
    <citation type="submission" date="2023-07" db="EMBL/GenBank/DDBJ databases">
        <title>Genome content predicts the carbon catabolic preferences of heterotrophic bacteria.</title>
        <authorList>
            <person name="Gralka M."/>
        </authorList>
    </citation>
    <scope>NUCLEOTIDE SEQUENCE [LARGE SCALE GENOMIC DNA]</scope>
    <source>
        <strain evidence="2 5">4G03</strain>
    </source>
</reference>
<keyword evidence="1" id="KW-0812">Transmembrane</keyword>
<protein>
    <submittedName>
        <fullName evidence="3">Uncharacterized protein</fullName>
    </submittedName>
</protein>
<dbReference type="EMBL" id="PDUU01000001">
    <property type="protein sequence ID" value="PHN99152.1"/>
    <property type="molecule type" value="Genomic_DNA"/>
</dbReference>
<dbReference type="AlphaFoldDB" id="A0A2G1BYP7"/>
<reference evidence="3" key="2">
    <citation type="submission" date="2017-10" db="EMBL/GenBank/DDBJ databases">
        <authorList>
            <person name="Enke T.N."/>
            <person name="Cordero O.X."/>
        </authorList>
    </citation>
    <scope>NUCLEOTIDE SEQUENCE</scope>
    <source>
        <strain evidence="3">4G03</strain>
    </source>
</reference>
<keyword evidence="1" id="KW-1133">Transmembrane helix</keyword>
<accession>A0A2G1BYP7</accession>
<evidence type="ECO:0000313" key="4">
    <source>
        <dbReference type="Proteomes" id="UP000222163"/>
    </source>
</evidence>
<proteinExistence type="predicted"/>
<keyword evidence="1" id="KW-0472">Membrane</keyword>
<name>A0A2G1BYP7_9FLAO</name>
<gene>
    <name evidence="3" type="ORF">CSC81_00605</name>
    <name evidence="2" type="ORF">Q8W23_07905</name>
</gene>
<sequence length="113" mass="13376">MEDNNKQQLKSIWGKWWEPIRKWFYPAWLIYETSVRFYEYALSVHIYFNNPQNNIASYIGEASTQILGIFCSLSTFVICTAFLTIPTCFILYKFFKTENLTGSQFEATLKPIF</sequence>
<dbReference type="Proteomes" id="UP001242342">
    <property type="component" value="Unassembled WGS sequence"/>
</dbReference>
<keyword evidence="5" id="KW-1185">Reference proteome</keyword>
<evidence type="ECO:0000256" key="1">
    <source>
        <dbReference type="SAM" id="Phobius"/>
    </source>
</evidence>
<evidence type="ECO:0000313" key="3">
    <source>
        <dbReference type="EMBL" id="PHN99152.1"/>
    </source>
</evidence>
<reference evidence="3 4" key="1">
    <citation type="journal article" date="2016" name="Nat. Commun.">
        <title>Microbial interactions lead to rapid micro-scale successions on model marine particles.</title>
        <authorList>
            <person name="Datta M.S."/>
            <person name="Sliwerska E."/>
            <person name="Gore J."/>
            <person name="Polz M.F."/>
            <person name="Cordero O.X."/>
        </authorList>
    </citation>
    <scope>NUCLEOTIDE SEQUENCE [LARGE SCALE GENOMIC DNA]</scope>
    <source>
        <strain evidence="3 4">4G03</strain>
    </source>
</reference>
<dbReference type="Proteomes" id="UP000222163">
    <property type="component" value="Unassembled WGS sequence"/>
</dbReference>
<evidence type="ECO:0000313" key="5">
    <source>
        <dbReference type="Proteomes" id="UP001242342"/>
    </source>
</evidence>
<dbReference type="RefSeq" id="WP_099213826.1">
    <property type="nucleotide sequence ID" value="NZ_JAUYVU010000005.1"/>
</dbReference>
<evidence type="ECO:0000313" key="2">
    <source>
        <dbReference type="EMBL" id="MDP2541393.1"/>
    </source>
</evidence>